<dbReference type="Pfam" id="PF24758">
    <property type="entry name" value="LRR_At5g56370"/>
    <property type="match status" value="2"/>
</dbReference>
<evidence type="ECO:0000313" key="2">
    <source>
        <dbReference type="EMBL" id="KAF3457995.1"/>
    </source>
</evidence>
<dbReference type="CDD" id="cd22160">
    <property type="entry name" value="F-box_AtFBL13-like"/>
    <property type="match status" value="1"/>
</dbReference>
<dbReference type="EMBL" id="VOIH02000001">
    <property type="protein sequence ID" value="KAF3457995.1"/>
    <property type="molecule type" value="Genomic_DNA"/>
</dbReference>
<dbReference type="Pfam" id="PF00646">
    <property type="entry name" value="F-box"/>
    <property type="match status" value="1"/>
</dbReference>
<dbReference type="SUPFAM" id="SSF52047">
    <property type="entry name" value="RNI-like"/>
    <property type="match status" value="1"/>
</dbReference>
<dbReference type="SUPFAM" id="SSF81383">
    <property type="entry name" value="F-box domain"/>
    <property type="match status" value="1"/>
</dbReference>
<dbReference type="Gene3D" id="3.80.10.10">
    <property type="entry name" value="Ribonuclease Inhibitor"/>
    <property type="match status" value="2"/>
</dbReference>
<dbReference type="InterPro" id="IPR036047">
    <property type="entry name" value="F-box-like_dom_sf"/>
</dbReference>
<sequence>MQVPETSISRFKFDTSYTFARSAAKQIDDWLSFVVQSKVQELDLHVRDYCLSQCVLNSSSLTVLKLSKLKLEVSSLSTLPSLKVLFDAYFTVSETLRNLSLECAHLKDQWLNCLISGLPQLESLKVECYELRKISVRSHSLKYFYFRSLSSIRAALSTPNLVFLDIANVDTDSIISVEAPNLIEAKLKLNVLIFPKGIRKKWPSPLPNLKHLKRAGTYNHGNKRVKRDCGEELDNQPNNMAEDRISHLPEPLIHHIFSFLPTIFIVRMSLLSKRWRWIWVSNPFLYFGDFDYKITFPDKVNKRDMVLKFVGNYLRSRKLYMQVPETSVTSFKFGTCYKFTHSATRRMDGWLNFCVQRRVKELDLRFKNYCLPKFVLNSSSLTVLKLRELKLEAPSLSILPSLKVLSLSVECDAKSLQNLISGCPIIEELYLRGHGKES</sequence>
<gene>
    <name evidence="2" type="ORF">FNV43_RR02657</name>
</gene>
<dbReference type="Gene3D" id="1.20.1280.50">
    <property type="match status" value="1"/>
</dbReference>
<proteinExistence type="predicted"/>
<keyword evidence="3" id="KW-1185">Reference proteome</keyword>
<protein>
    <recommendedName>
        <fullName evidence="1">F-box domain-containing protein</fullName>
    </recommendedName>
</protein>
<dbReference type="PROSITE" id="PS50181">
    <property type="entry name" value="FBOX"/>
    <property type="match status" value="1"/>
</dbReference>
<dbReference type="InterPro" id="IPR001810">
    <property type="entry name" value="F-box_dom"/>
</dbReference>
<dbReference type="PANTHER" id="PTHR31900:SF34">
    <property type="entry name" value="EMB|CAB62440.1-RELATED"/>
    <property type="match status" value="1"/>
</dbReference>
<dbReference type="AlphaFoldDB" id="A0A8K0HTS1"/>
<dbReference type="SMART" id="SM00256">
    <property type="entry name" value="FBOX"/>
    <property type="match status" value="1"/>
</dbReference>
<name>A0A8K0HTS1_9ROSA</name>
<reference evidence="2" key="1">
    <citation type="submission" date="2020-03" db="EMBL/GenBank/DDBJ databases">
        <title>A high-quality chromosome-level genome assembly of a woody plant with both climbing and erect habits, Rhamnella rubrinervis.</title>
        <authorList>
            <person name="Lu Z."/>
            <person name="Yang Y."/>
            <person name="Zhu X."/>
            <person name="Sun Y."/>
        </authorList>
    </citation>
    <scope>NUCLEOTIDE SEQUENCE</scope>
    <source>
        <strain evidence="2">BYM</strain>
        <tissue evidence="2">Leaf</tissue>
    </source>
</reference>
<dbReference type="InterPro" id="IPR050232">
    <property type="entry name" value="FBL13/AtMIF1-like"/>
</dbReference>
<dbReference type="PANTHER" id="PTHR31900">
    <property type="entry name" value="F-BOX/RNI SUPERFAMILY PROTEIN-RELATED"/>
    <property type="match status" value="1"/>
</dbReference>
<evidence type="ECO:0000259" key="1">
    <source>
        <dbReference type="PROSITE" id="PS50181"/>
    </source>
</evidence>
<comment type="caution">
    <text evidence="2">The sequence shown here is derived from an EMBL/GenBank/DDBJ whole genome shotgun (WGS) entry which is preliminary data.</text>
</comment>
<dbReference type="InterPro" id="IPR032675">
    <property type="entry name" value="LRR_dom_sf"/>
</dbReference>
<dbReference type="Proteomes" id="UP000796880">
    <property type="component" value="Unassembled WGS sequence"/>
</dbReference>
<dbReference type="OrthoDB" id="612216at2759"/>
<organism evidence="2 3">
    <name type="scientific">Rhamnella rubrinervis</name>
    <dbReference type="NCBI Taxonomy" id="2594499"/>
    <lineage>
        <taxon>Eukaryota</taxon>
        <taxon>Viridiplantae</taxon>
        <taxon>Streptophyta</taxon>
        <taxon>Embryophyta</taxon>
        <taxon>Tracheophyta</taxon>
        <taxon>Spermatophyta</taxon>
        <taxon>Magnoliopsida</taxon>
        <taxon>eudicotyledons</taxon>
        <taxon>Gunneridae</taxon>
        <taxon>Pentapetalae</taxon>
        <taxon>rosids</taxon>
        <taxon>fabids</taxon>
        <taxon>Rosales</taxon>
        <taxon>Rhamnaceae</taxon>
        <taxon>rhamnoid group</taxon>
        <taxon>Rhamneae</taxon>
        <taxon>Rhamnella</taxon>
    </lineage>
</organism>
<feature type="domain" description="F-box" evidence="1">
    <location>
        <begin position="242"/>
        <end position="276"/>
    </location>
</feature>
<accession>A0A8K0HTS1</accession>
<dbReference type="InterPro" id="IPR053781">
    <property type="entry name" value="F-box_AtFBL13-like"/>
</dbReference>
<dbReference type="InterPro" id="IPR055411">
    <property type="entry name" value="LRR_FXL15/At3g58940/PEG3-like"/>
</dbReference>
<evidence type="ECO:0000313" key="3">
    <source>
        <dbReference type="Proteomes" id="UP000796880"/>
    </source>
</evidence>